<sequence>MTEKYEPNKDHSGRTAETPTEPLLQRPSPDWGTPRGSESADATVRFERPIKNSVPLGTLVFGLIVLSIGLLMLGQLYLDVVINPAIVTVSILIGAGLIMVVGGIAAVRKGSTTDHTQTKG</sequence>
<keyword evidence="2" id="KW-0472">Membrane</keyword>
<keyword evidence="4" id="KW-1185">Reference proteome</keyword>
<comment type="caution">
    <text evidence="3">The sequence shown here is derived from an EMBL/GenBank/DDBJ whole genome shotgun (WGS) entry which is preliminary data.</text>
</comment>
<dbReference type="Proteomes" id="UP000625033">
    <property type="component" value="Unassembled WGS sequence"/>
</dbReference>
<evidence type="ECO:0000313" key="3">
    <source>
        <dbReference type="EMBL" id="MBG6085360.1"/>
    </source>
</evidence>
<dbReference type="EMBL" id="JADOTZ010000001">
    <property type="protein sequence ID" value="MBG6085360.1"/>
    <property type="molecule type" value="Genomic_DNA"/>
</dbReference>
<evidence type="ECO:0000256" key="2">
    <source>
        <dbReference type="SAM" id="Phobius"/>
    </source>
</evidence>
<evidence type="ECO:0000256" key="1">
    <source>
        <dbReference type="SAM" id="MobiDB-lite"/>
    </source>
</evidence>
<dbReference type="AlphaFoldDB" id="A0A931D813"/>
<feature type="compositionally biased region" description="Basic and acidic residues" evidence="1">
    <location>
        <begin position="1"/>
        <end position="14"/>
    </location>
</feature>
<protein>
    <submittedName>
        <fullName evidence="3">Uncharacterized protein</fullName>
    </submittedName>
</protein>
<dbReference type="RefSeq" id="WP_196836553.1">
    <property type="nucleotide sequence ID" value="NZ_JADOTZ010000001.1"/>
</dbReference>
<organism evidence="3 4">
    <name type="scientific">Zhihengliuella flava</name>
    <dbReference type="NCBI Taxonomy" id="1285193"/>
    <lineage>
        <taxon>Bacteria</taxon>
        <taxon>Bacillati</taxon>
        <taxon>Actinomycetota</taxon>
        <taxon>Actinomycetes</taxon>
        <taxon>Micrococcales</taxon>
        <taxon>Micrococcaceae</taxon>
        <taxon>Zhihengliuella</taxon>
    </lineage>
</organism>
<keyword evidence="2" id="KW-1133">Transmembrane helix</keyword>
<feature type="transmembrane region" description="Helical" evidence="2">
    <location>
        <begin position="84"/>
        <end position="107"/>
    </location>
</feature>
<reference evidence="3" key="1">
    <citation type="submission" date="2020-11" db="EMBL/GenBank/DDBJ databases">
        <title>Sequencing the genomes of 1000 actinobacteria strains.</title>
        <authorList>
            <person name="Klenk H.-P."/>
        </authorList>
    </citation>
    <scope>NUCLEOTIDE SEQUENCE</scope>
    <source>
        <strain evidence="3">DSM 26152</strain>
    </source>
</reference>
<feature type="region of interest" description="Disordered" evidence="1">
    <location>
        <begin position="1"/>
        <end position="44"/>
    </location>
</feature>
<proteinExistence type="predicted"/>
<evidence type="ECO:0000313" key="4">
    <source>
        <dbReference type="Proteomes" id="UP000625033"/>
    </source>
</evidence>
<keyword evidence="2" id="KW-0812">Transmembrane</keyword>
<gene>
    <name evidence="3" type="ORF">IW252_002127</name>
</gene>
<feature type="transmembrane region" description="Helical" evidence="2">
    <location>
        <begin position="54"/>
        <end position="78"/>
    </location>
</feature>
<accession>A0A931D813</accession>
<name>A0A931D813_9MICC</name>